<dbReference type="EMBL" id="CP042829">
    <property type="protein sequence ID" value="QFG01797.1"/>
    <property type="molecule type" value="Genomic_DNA"/>
</dbReference>
<sequence>MTSERPRRRRRIDLPAASLPRPTAGAAVPRSAPGRPAPTARPLHHVNRDYSYVRRDLLGILVVGLISFGFIGVMSFVVR</sequence>
<dbReference type="RefSeq" id="WP_158065744.1">
    <property type="nucleotide sequence ID" value="NZ_CP042829.1"/>
</dbReference>
<protein>
    <submittedName>
        <fullName evidence="3">Uncharacterized protein</fullName>
    </submittedName>
</protein>
<proteinExistence type="predicted"/>
<keyword evidence="2" id="KW-1133">Transmembrane helix</keyword>
<reference evidence="3 4" key="1">
    <citation type="submission" date="2019-10" db="EMBL/GenBank/DDBJ databases">
        <title>Thermopilla bonchosmolovskayae gen. nov., sp. nov., a moderately thermophilic Chloroflexi bacterium from a Chukotka hot spring (Arctic, Russia), representing a novel classis Thermopillaia, which include previously uncultivated lineage OLB14.</title>
        <authorList>
            <person name="Kochetkova T.V."/>
            <person name="Zayulina K.S."/>
            <person name="Zhigarkov V.S."/>
            <person name="Minaev N.V."/>
            <person name="Novikov A."/>
            <person name="Toshchakov S.V."/>
            <person name="Elcheninov A.G."/>
            <person name="Kublanov I.V."/>
        </authorList>
    </citation>
    <scope>NUCLEOTIDE SEQUENCE [LARGE SCALE GENOMIC DNA]</scope>
    <source>
        <strain evidence="3 4">3753O</strain>
    </source>
</reference>
<evidence type="ECO:0000256" key="2">
    <source>
        <dbReference type="SAM" id="Phobius"/>
    </source>
</evidence>
<feature type="region of interest" description="Disordered" evidence="1">
    <location>
        <begin position="1"/>
        <end position="43"/>
    </location>
</feature>
<gene>
    <name evidence="3" type="ORF">Tbon_00195</name>
</gene>
<feature type="compositionally biased region" description="Basic residues" evidence="1">
    <location>
        <begin position="1"/>
        <end position="11"/>
    </location>
</feature>
<organism evidence="3 4">
    <name type="scientific">Tepidiforma bonchosmolovskayae</name>
    <dbReference type="NCBI Taxonomy" id="2601677"/>
    <lineage>
        <taxon>Bacteria</taxon>
        <taxon>Bacillati</taxon>
        <taxon>Chloroflexota</taxon>
        <taxon>Tepidiformia</taxon>
        <taxon>Tepidiformales</taxon>
        <taxon>Tepidiformaceae</taxon>
        <taxon>Tepidiforma</taxon>
    </lineage>
</organism>
<keyword evidence="2" id="KW-0472">Membrane</keyword>
<evidence type="ECO:0000313" key="4">
    <source>
        <dbReference type="Proteomes" id="UP000326331"/>
    </source>
</evidence>
<dbReference type="Proteomes" id="UP000326331">
    <property type="component" value="Chromosome"/>
</dbReference>
<keyword evidence="2" id="KW-0812">Transmembrane</keyword>
<evidence type="ECO:0000256" key="1">
    <source>
        <dbReference type="SAM" id="MobiDB-lite"/>
    </source>
</evidence>
<accession>A0ABX6BY10</accession>
<keyword evidence="4" id="KW-1185">Reference proteome</keyword>
<feature type="transmembrane region" description="Helical" evidence="2">
    <location>
        <begin position="57"/>
        <end position="78"/>
    </location>
</feature>
<name>A0ABX6BY10_9CHLR</name>
<evidence type="ECO:0000313" key="3">
    <source>
        <dbReference type="EMBL" id="QFG01797.1"/>
    </source>
</evidence>